<comment type="caution">
    <text evidence="1">The sequence shown here is derived from an EMBL/GenBank/DDBJ whole genome shotgun (WGS) entry which is preliminary data.</text>
</comment>
<protein>
    <submittedName>
        <fullName evidence="1">Uncharacterized protein</fullName>
    </submittedName>
</protein>
<dbReference type="EMBL" id="PGOL01000270">
    <property type="protein sequence ID" value="PKI73564.1"/>
    <property type="molecule type" value="Genomic_DNA"/>
</dbReference>
<reference evidence="1 2" key="1">
    <citation type="submission" date="2017-11" db="EMBL/GenBank/DDBJ databases">
        <title>De-novo sequencing of pomegranate (Punica granatum L.) genome.</title>
        <authorList>
            <person name="Akparov Z."/>
            <person name="Amiraslanov A."/>
            <person name="Hajiyeva S."/>
            <person name="Abbasov M."/>
            <person name="Kaur K."/>
            <person name="Hamwieh A."/>
            <person name="Solovyev V."/>
            <person name="Salamov A."/>
            <person name="Braich B."/>
            <person name="Kosarev P."/>
            <person name="Mahmoud A."/>
            <person name="Hajiyev E."/>
            <person name="Babayeva S."/>
            <person name="Izzatullayeva V."/>
            <person name="Mammadov A."/>
            <person name="Mammadov A."/>
            <person name="Sharifova S."/>
            <person name="Ojaghi J."/>
            <person name="Eynullazada K."/>
            <person name="Bayramov B."/>
            <person name="Abdulazimova A."/>
            <person name="Shahmuradov I."/>
        </authorList>
    </citation>
    <scope>NUCLEOTIDE SEQUENCE [LARGE SCALE GENOMIC DNA]</scope>
    <source>
        <strain evidence="2">cv. AG2017</strain>
        <tissue evidence="1">Leaf</tissue>
    </source>
</reference>
<evidence type="ECO:0000313" key="1">
    <source>
        <dbReference type="EMBL" id="PKI73564.1"/>
    </source>
</evidence>
<organism evidence="1 2">
    <name type="scientific">Punica granatum</name>
    <name type="common">Pomegranate</name>
    <dbReference type="NCBI Taxonomy" id="22663"/>
    <lineage>
        <taxon>Eukaryota</taxon>
        <taxon>Viridiplantae</taxon>
        <taxon>Streptophyta</taxon>
        <taxon>Embryophyta</taxon>
        <taxon>Tracheophyta</taxon>
        <taxon>Spermatophyta</taxon>
        <taxon>Magnoliopsida</taxon>
        <taxon>eudicotyledons</taxon>
        <taxon>Gunneridae</taxon>
        <taxon>Pentapetalae</taxon>
        <taxon>rosids</taxon>
        <taxon>malvids</taxon>
        <taxon>Myrtales</taxon>
        <taxon>Lythraceae</taxon>
        <taxon>Punica</taxon>
    </lineage>
</organism>
<sequence length="148" mass="16197">MASGDSFSHASVARLREDGHSQAALHRCAHVCPYEIKIRVRTSGNYLNQISSGQGDVLGSDRQKNQTFQLVVYFNLGQVYAGQACDPCLLAKLFSNRPNIHVHATCVPASFGSTSLGPAPYFGPRSVVLCQMYNRPSHTTLFYQDFGA</sequence>
<dbReference type="Proteomes" id="UP000233551">
    <property type="component" value="Unassembled WGS sequence"/>
</dbReference>
<dbReference type="AlphaFoldDB" id="A0A2I0KYL8"/>
<keyword evidence="2" id="KW-1185">Reference proteome</keyword>
<name>A0A2I0KYL8_PUNGR</name>
<proteinExistence type="predicted"/>
<gene>
    <name evidence="1" type="ORF">CRG98_006012</name>
</gene>
<accession>A0A2I0KYL8</accession>
<evidence type="ECO:0000313" key="2">
    <source>
        <dbReference type="Proteomes" id="UP000233551"/>
    </source>
</evidence>